<keyword evidence="1" id="KW-0238">DNA-binding</keyword>
<evidence type="ECO:0000259" key="4">
    <source>
        <dbReference type="PROSITE" id="PS50110"/>
    </source>
</evidence>
<dbReference type="PROSITE" id="PS00622">
    <property type="entry name" value="HTH_LUXR_1"/>
    <property type="match status" value="1"/>
</dbReference>
<proteinExistence type="predicted"/>
<dbReference type="CDD" id="cd06170">
    <property type="entry name" value="LuxR_C_like"/>
    <property type="match status" value="1"/>
</dbReference>
<keyword evidence="6" id="KW-1185">Reference proteome</keyword>
<evidence type="ECO:0000259" key="3">
    <source>
        <dbReference type="PROSITE" id="PS50043"/>
    </source>
</evidence>
<evidence type="ECO:0000313" key="5">
    <source>
        <dbReference type="EMBL" id="MBB3862554.1"/>
    </source>
</evidence>
<name>A0A7W6A0H2_9SPHN</name>
<dbReference type="Pfam" id="PF00196">
    <property type="entry name" value="GerE"/>
    <property type="match status" value="1"/>
</dbReference>
<feature type="domain" description="Response regulatory" evidence="4">
    <location>
        <begin position="8"/>
        <end position="122"/>
    </location>
</feature>
<dbReference type="PROSITE" id="PS50110">
    <property type="entry name" value="RESPONSE_REGULATORY"/>
    <property type="match status" value="1"/>
</dbReference>
<dbReference type="PRINTS" id="PR00038">
    <property type="entry name" value="HTHLUXR"/>
</dbReference>
<dbReference type="InterPro" id="IPR001789">
    <property type="entry name" value="Sig_transdc_resp-reg_receiver"/>
</dbReference>
<dbReference type="SUPFAM" id="SSF46894">
    <property type="entry name" value="C-terminal effector domain of the bipartite response regulators"/>
    <property type="match status" value="1"/>
</dbReference>
<dbReference type="PANTHER" id="PTHR43214">
    <property type="entry name" value="TWO-COMPONENT RESPONSE REGULATOR"/>
    <property type="match status" value="1"/>
</dbReference>
<reference evidence="5 6" key="1">
    <citation type="submission" date="2020-08" db="EMBL/GenBank/DDBJ databases">
        <title>Genomic Encyclopedia of Type Strains, Phase IV (KMG-IV): sequencing the most valuable type-strain genomes for metagenomic binning, comparative biology and taxonomic classification.</title>
        <authorList>
            <person name="Goeker M."/>
        </authorList>
    </citation>
    <scope>NUCLEOTIDE SEQUENCE [LARGE SCALE GENOMIC DNA]</scope>
    <source>
        <strain evidence="5 6">DSM 14552</strain>
    </source>
</reference>
<dbReference type="PROSITE" id="PS50043">
    <property type="entry name" value="HTH_LUXR_2"/>
    <property type="match status" value="1"/>
</dbReference>
<dbReference type="EMBL" id="JACICY010000016">
    <property type="protein sequence ID" value="MBB3862554.1"/>
    <property type="molecule type" value="Genomic_DNA"/>
</dbReference>
<dbReference type="SUPFAM" id="SSF52172">
    <property type="entry name" value="CheY-like"/>
    <property type="match status" value="1"/>
</dbReference>
<dbReference type="InterPro" id="IPR039420">
    <property type="entry name" value="WalR-like"/>
</dbReference>
<evidence type="ECO:0000313" key="6">
    <source>
        <dbReference type="Proteomes" id="UP000562395"/>
    </source>
</evidence>
<dbReference type="SMART" id="SM00421">
    <property type="entry name" value="HTH_LUXR"/>
    <property type="match status" value="1"/>
</dbReference>
<accession>A0A7W6A0H2</accession>
<dbReference type="InterPro" id="IPR000792">
    <property type="entry name" value="Tscrpt_reg_LuxR_C"/>
</dbReference>
<dbReference type="PANTHER" id="PTHR43214:SF42">
    <property type="entry name" value="TRANSCRIPTIONAL REGULATORY PROTEIN DESR"/>
    <property type="match status" value="1"/>
</dbReference>
<dbReference type="GO" id="GO:0003677">
    <property type="term" value="F:DNA binding"/>
    <property type="evidence" value="ECO:0007669"/>
    <property type="project" value="UniProtKB-KW"/>
</dbReference>
<keyword evidence="2" id="KW-0597">Phosphoprotein</keyword>
<feature type="domain" description="HTH luxR-type" evidence="3">
    <location>
        <begin position="150"/>
        <end position="215"/>
    </location>
</feature>
<protein>
    <submittedName>
        <fullName evidence="5">Two-component system nitrate/nitrite response regulator NarL</fullName>
    </submittedName>
</protein>
<sequence>MSVHDTFSIVLVGQNTLGREGLRRILEEGEFEVLGSIARLADLNGSAGLISPQLVVFDHNVPEDVEEEIAAIAAVFPNSKIVVLVDTFIYELMVTVFNAGAHGYIVKRLGCDSLVTSLRLVAMGENVMPSQLANQLSESLLSNQMYLAKSADLSELLSERELETMRYLLGGNPNKVIANHLDVSEATIKVHVKSILRKLGVRNRTQAAIWAVNNGVDFGRPSFSPEASSGARLSA</sequence>
<dbReference type="Proteomes" id="UP000562395">
    <property type="component" value="Unassembled WGS sequence"/>
</dbReference>
<organism evidence="5 6">
    <name type="scientific">Novosphingobium hassiacum</name>
    <dbReference type="NCBI Taxonomy" id="173676"/>
    <lineage>
        <taxon>Bacteria</taxon>
        <taxon>Pseudomonadati</taxon>
        <taxon>Pseudomonadota</taxon>
        <taxon>Alphaproteobacteria</taxon>
        <taxon>Sphingomonadales</taxon>
        <taxon>Sphingomonadaceae</taxon>
        <taxon>Novosphingobium</taxon>
    </lineage>
</organism>
<dbReference type="Gene3D" id="3.40.50.2300">
    <property type="match status" value="1"/>
</dbReference>
<dbReference type="AlphaFoldDB" id="A0A7W6A0H2"/>
<dbReference type="RefSeq" id="WP_183615032.1">
    <property type="nucleotide sequence ID" value="NZ_JACICY010000016.1"/>
</dbReference>
<dbReference type="InterPro" id="IPR016032">
    <property type="entry name" value="Sig_transdc_resp-reg_C-effctor"/>
</dbReference>
<dbReference type="GO" id="GO:0006355">
    <property type="term" value="P:regulation of DNA-templated transcription"/>
    <property type="evidence" value="ECO:0007669"/>
    <property type="project" value="InterPro"/>
</dbReference>
<gene>
    <name evidence="5" type="ORF">GGQ88_003855</name>
</gene>
<dbReference type="InterPro" id="IPR011006">
    <property type="entry name" value="CheY-like_superfamily"/>
</dbReference>
<feature type="modified residue" description="4-aspartylphosphate" evidence="2">
    <location>
        <position position="58"/>
    </location>
</feature>
<evidence type="ECO:0000256" key="2">
    <source>
        <dbReference type="PROSITE-ProRule" id="PRU00169"/>
    </source>
</evidence>
<comment type="caution">
    <text evidence="5">The sequence shown here is derived from an EMBL/GenBank/DDBJ whole genome shotgun (WGS) entry which is preliminary data.</text>
</comment>
<evidence type="ECO:0000256" key="1">
    <source>
        <dbReference type="ARBA" id="ARBA00023125"/>
    </source>
</evidence>
<dbReference type="GO" id="GO:0000160">
    <property type="term" value="P:phosphorelay signal transduction system"/>
    <property type="evidence" value="ECO:0007669"/>
    <property type="project" value="InterPro"/>
</dbReference>